<dbReference type="STRING" id="797209.GCA_000376445_03231"/>
<dbReference type="eggNOG" id="arCOG02271">
    <property type="taxonomic scope" value="Archaea"/>
</dbReference>
<dbReference type="Proteomes" id="UP000184203">
    <property type="component" value="Unassembled WGS sequence"/>
</dbReference>
<dbReference type="PATRIC" id="fig|797209.4.peg.4109"/>
<dbReference type="OrthoDB" id="51502at2157"/>
<name>E7QZI2_HALPU</name>
<dbReference type="Pfam" id="PF04967">
    <property type="entry name" value="HTH_10"/>
    <property type="match status" value="1"/>
</dbReference>
<reference evidence="5" key="3">
    <citation type="submission" date="2016-11" db="EMBL/GenBank/DDBJ databases">
        <authorList>
            <person name="Jaros S."/>
            <person name="Januszkiewicz K."/>
            <person name="Wedrychowicz H."/>
        </authorList>
    </citation>
    <scope>NUCLEOTIDE SEQUENCE [LARGE SCALE GENOMIC DNA]</scope>
    <source>
        <strain evidence="5">DX253</strain>
    </source>
</reference>
<feature type="domain" description="HTH bat-type" evidence="3">
    <location>
        <begin position="150"/>
        <end position="202"/>
    </location>
</feature>
<reference evidence="4 6" key="1">
    <citation type="journal article" date="2014" name="ISME J.">
        <title>Trehalose/2-sulfotrehalose biosynthesis and glycine-betaine uptake are widely spread mechanisms for osmoadaptation in the Halobacteriales.</title>
        <authorList>
            <person name="Youssef N.H."/>
            <person name="Savage-Ashlock K.N."/>
            <person name="McCully A.L."/>
            <person name="Luedtke B."/>
            <person name="Shaw E.I."/>
            <person name="Hoff W.D."/>
            <person name="Elshahed M.S."/>
        </authorList>
    </citation>
    <scope>NUCLEOTIDE SEQUENCE [LARGE SCALE GENOMIC DNA]</scope>
    <source>
        <strain evidence="4 6">DX253</strain>
    </source>
</reference>
<dbReference type="PANTHER" id="PTHR34236:SF1">
    <property type="entry name" value="DIMETHYL SULFOXIDE REDUCTASE TRANSCRIPTIONAL ACTIVATOR"/>
    <property type="match status" value="1"/>
</dbReference>
<dbReference type="EMBL" id="FRAN01000004">
    <property type="protein sequence ID" value="SHL05505.1"/>
    <property type="molecule type" value="Genomic_DNA"/>
</dbReference>
<keyword evidence="1" id="KW-0805">Transcription regulation</keyword>
<evidence type="ECO:0000313" key="6">
    <source>
        <dbReference type="Proteomes" id="UP000003751"/>
    </source>
</evidence>
<dbReference type="EMBL" id="AEMG01000029">
    <property type="protein sequence ID" value="EFW90103.1"/>
    <property type="molecule type" value="Genomic_DNA"/>
</dbReference>
<dbReference type="AlphaFoldDB" id="E7QZI2"/>
<dbReference type="Proteomes" id="UP000003751">
    <property type="component" value="Unassembled WGS sequence"/>
</dbReference>
<evidence type="ECO:0000259" key="3">
    <source>
        <dbReference type="Pfam" id="PF04967"/>
    </source>
</evidence>
<evidence type="ECO:0000256" key="2">
    <source>
        <dbReference type="ARBA" id="ARBA00023163"/>
    </source>
</evidence>
<evidence type="ECO:0000256" key="1">
    <source>
        <dbReference type="ARBA" id="ARBA00023015"/>
    </source>
</evidence>
<reference evidence="7" key="2">
    <citation type="submission" date="2016-11" db="EMBL/GenBank/DDBJ databases">
        <authorList>
            <person name="Varghese N."/>
            <person name="Submissions S."/>
        </authorList>
    </citation>
    <scope>NUCLEOTIDE SEQUENCE [LARGE SCALE GENOMIC DNA]</scope>
    <source>
        <strain evidence="7">DX253</strain>
    </source>
</reference>
<protein>
    <submittedName>
        <fullName evidence="4">Bacterio-opsin activator HTH domain protein</fullName>
    </submittedName>
</protein>
<dbReference type="InterPro" id="IPR007050">
    <property type="entry name" value="HTH_bacterioopsin"/>
</dbReference>
<gene>
    <name evidence="5" type="ORF">SAMN05444342_2866</name>
    <name evidence="4" type="ORF">ZOD2009_20957</name>
</gene>
<accession>E7QZI2</accession>
<organism evidence="4 6">
    <name type="scientific">Haladaptatus paucihalophilus DX253</name>
    <dbReference type="NCBI Taxonomy" id="797209"/>
    <lineage>
        <taxon>Archaea</taxon>
        <taxon>Methanobacteriati</taxon>
        <taxon>Methanobacteriota</taxon>
        <taxon>Stenosarchaea group</taxon>
        <taxon>Halobacteria</taxon>
        <taxon>Halobacteriales</taxon>
        <taxon>Haladaptataceae</taxon>
        <taxon>Haladaptatus</taxon>
    </lineage>
</organism>
<dbReference type="RefSeq" id="WP_007983218.1">
    <property type="nucleotide sequence ID" value="NZ_AEMG01000029.1"/>
</dbReference>
<evidence type="ECO:0000313" key="5">
    <source>
        <dbReference type="EMBL" id="SHL05505.1"/>
    </source>
</evidence>
<dbReference type="PANTHER" id="PTHR34236">
    <property type="entry name" value="DIMETHYL SULFOXIDE REDUCTASE TRANSCRIPTIONAL ACTIVATOR"/>
    <property type="match status" value="1"/>
</dbReference>
<sequence length="211" mass="23060">MATAKLTLTLPAETWIGDVSTTYPDAKFRVLAALPADDIGVGLLELTAADLPPILREMDDHDGIVHLDLLRASDDTCLVEFETTDPLLLLSVQESAVPLELPLTITDGDATFEVTAARDRLSALATQLDLFGVPFEVEYVREMASSESLLTDRQRRLVRTAVECGYYDSPRTCTLTELAAMTDVAKSTASETLHRAEGTIIKRYVTDEVAE</sequence>
<evidence type="ECO:0000313" key="4">
    <source>
        <dbReference type="EMBL" id="EFW90103.1"/>
    </source>
</evidence>
<evidence type="ECO:0000313" key="7">
    <source>
        <dbReference type="Proteomes" id="UP000184203"/>
    </source>
</evidence>
<keyword evidence="7" id="KW-1185">Reference proteome</keyword>
<proteinExistence type="predicted"/>
<keyword evidence="2" id="KW-0804">Transcription</keyword>